<keyword evidence="1" id="KW-0285">Flavoprotein</keyword>
<dbReference type="PANTHER" id="PTHR43260:SF1">
    <property type="entry name" value="KSDD-LIKE STEROID DEHYDROGENASE RV0785"/>
    <property type="match status" value="1"/>
</dbReference>
<keyword evidence="2" id="KW-0560">Oxidoreductase</keyword>
<dbReference type="AlphaFoldDB" id="A0A413RIP6"/>
<dbReference type="Gene3D" id="3.50.50.60">
    <property type="entry name" value="FAD/NAD(P)-binding domain"/>
    <property type="match status" value="1"/>
</dbReference>
<dbReference type="PANTHER" id="PTHR43260">
    <property type="entry name" value="3-KETOSTEROID-DELTA-1-DEHYDROGENASE"/>
    <property type="match status" value="1"/>
</dbReference>
<dbReference type="Proteomes" id="UP000283374">
    <property type="component" value="Unassembled WGS sequence"/>
</dbReference>
<feature type="domain" description="FAD-dependent oxidoreductase 2 FAD-binding" evidence="3">
    <location>
        <begin position="6"/>
        <end position="533"/>
    </location>
</feature>
<dbReference type="PIRSF" id="PIRSF036654">
    <property type="entry name" value="UCP036654"/>
    <property type="match status" value="1"/>
</dbReference>
<keyword evidence="5" id="KW-1185">Reference proteome</keyword>
<dbReference type="InterPro" id="IPR003953">
    <property type="entry name" value="FAD-dep_OxRdtase_2_FAD-bd"/>
</dbReference>
<organism evidence="4 5">
    <name type="scientific">Cellulomonas rhizosphaerae</name>
    <dbReference type="NCBI Taxonomy" id="2293719"/>
    <lineage>
        <taxon>Bacteria</taxon>
        <taxon>Bacillati</taxon>
        <taxon>Actinomycetota</taxon>
        <taxon>Actinomycetes</taxon>
        <taxon>Micrococcales</taxon>
        <taxon>Cellulomonadaceae</taxon>
        <taxon>Cellulomonas</taxon>
    </lineage>
</organism>
<evidence type="ECO:0000256" key="2">
    <source>
        <dbReference type="ARBA" id="ARBA00023002"/>
    </source>
</evidence>
<reference evidence="4 5" key="1">
    <citation type="submission" date="2018-08" db="EMBL/GenBank/DDBJ databases">
        <title>Cellulomonas rhizosphaerae sp. nov., a novel actinomycete isolated from soil.</title>
        <authorList>
            <person name="Tian Y."/>
        </authorList>
    </citation>
    <scope>NUCLEOTIDE SEQUENCE [LARGE SCALE GENOMIC DNA]</scope>
    <source>
        <strain evidence="4 5">NEAU-TCZ24</strain>
    </source>
</reference>
<comment type="caution">
    <text evidence="4">The sequence shown here is derived from an EMBL/GenBank/DDBJ whole genome shotgun (WGS) entry which is preliminary data.</text>
</comment>
<dbReference type="InterPro" id="IPR027477">
    <property type="entry name" value="Succ_DH/fumarate_Rdtase_cat_sf"/>
</dbReference>
<gene>
    <name evidence="4" type="ORF">D1825_14390</name>
</gene>
<dbReference type="GO" id="GO:0033765">
    <property type="term" value="F:steroid dehydrogenase activity, acting on the CH-CH group of donors"/>
    <property type="evidence" value="ECO:0007669"/>
    <property type="project" value="UniProtKB-ARBA"/>
</dbReference>
<name>A0A413RIP6_9CELL</name>
<evidence type="ECO:0000313" key="4">
    <source>
        <dbReference type="EMBL" id="RHA38282.1"/>
    </source>
</evidence>
<protein>
    <submittedName>
        <fullName evidence="4">FAD-binding dehydrogenase</fullName>
    </submittedName>
</protein>
<dbReference type="EMBL" id="QWKP01000215">
    <property type="protein sequence ID" value="RHA38282.1"/>
    <property type="molecule type" value="Genomic_DNA"/>
</dbReference>
<evidence type="ECO:0000256" key="1">
    <source>
        <dbReference type="ARBA" id="ARBA00022630"/>
    </source>
</evidence>
<dbReference type="SUPFAM" id="SSF51905">
    <property type="entry name" value="FAD/NAD(P)-binding domain"/>
    <property type="match status" value="1"/>
</dbReference>
<sequence>MTHSHDVVVVGAGLAGLVATAELTAAGHHVTLLDAEPAASLGGQAFWSFGGLFLVDSPEQRRLKIRDSAELALGDWFGSADFADDGSDRWGRAWAEGFVDFAAGGMRAWLHGQGVRWFPLVQWPERGGYLADGHGNSVPRFHVTWGTGPGVLEPFVRALLDARAAGLVDVRFRHRVTSLVTTDGRVTGVRGEILAPDDVSRAERSSREVVAPFELDAASVVLATGGVGANHELVRALWPSSAGRLPERMLSGVPDHVDGSGIEAARSAGAAVVHEDRMWHYPEGVTDHTPVWSKHGIRILPGPSSLWLDADGHRLPVPLFPGFDSLGALQHITGRGDDHSWFVLDKTILGTEFALSGSEQNPDLTGRSIPQLLQRVLPGAVGPVETFAQKSDEFLWADTPHELAAKMNALSGSSRIDGDALEALIVARDRQVESGLGKDLQVIATARAREYVVDKLIRVAKPHRLLDPAHGPLLAVRLSVLTRKTLGGLATDLEGRVLRADGEVLPGLWAVGEASGFGGGGVHGHRALEGTFLGGCLFTGRTTGRALASTL</sequence>
<dbReference type="InterPro" id="IPR036188">
    <property type="entry name" value="FAD/NAD-bd_sf"/>
</dbReference>
<dbReference type="OrthoDB" id="9813348at2"/>
<evidence type="ECO:0000259" key="3">
    <source>
        <dbReference type="Pfam" id="PF00890"/>
    </source>
</evidence>
<dbReference type="Pfam" id="PF00890">
    <property type="entry name" value="FAD_binding_2"/>
    <property type="match status" value="1"/>
</dbReference>
<dbReference type="Gene3D" id="3.90.700.10">
    <property type="entry name" value="Succinate dehydrogenase/fumarate reductase flavoprotein, catalytic domain"/>
    <property type="match status" value="1"/>
</dbReference>
<dbReference type="InterPro" id="IPR014614">
    <property type="entry name" value="KsdD_DH"/>
</dbReference>
<proteinExistence type="predicted"/>
<dbReference type="NCBIfam" id="NF009472">
    <property type="entry name" value="PRK12834.1"/>
    <property type="match status" value="1"/>
</dbReference>
<evidence type="ECO:0000313" key="5">
    <source>
        <dbReference type="Proteomes" id="UP000283374"/>
    </source>
</evidence>
<dbReference type="RefSeq" id="WP_118768101.1">
    <property type="nucleotide sequence ID" value="NZ_QWKP01000215.1"/>
</dbReference>
<accession>A0A413RIP6</accession>